<feature type="non-terminal residue" evidence="1">
    <location>
        <position position="1"/>
    </location>
</feature>
<protein>
    <submittedName>
        <fullName evidence="1">Uncharacterized protein</fullName>
    </submittedName>
</protein>
<organism evidence="1 2">
    <name type="scientific">Trifolium medium</name>
    <dbReference type="NCBI Taxonomy" id="97028"/>
    <lineage>
        <taxon>Eukaryota</taxon>
        <taxon>Viridiplantae</taxon>
        <taxon>Streptophyta</taxon>
        <taxon>Embryophyta</taxon>
        <taxon>Tracheophyta</taxon>
        <taxon>Spermatophyta</taxon>
        <taxon>Magnoliopsida</taxon>
        <taxon>eudicotyledons</taxon>
        <taxon>Gunneridae</taxon>
        <taxon>Pentapetalae</taxon>
        <taxon>rosids</taxon>
        <taxon>fabids</taxon>
        <taxon>Fabales</taxon>
        <taxon>Fabaceae</taxon>
        <taxon>Papilionoideae</taxon>
        <taxon>50 kb inversion clade</taxon>
        <taxon>NPAAA clade</taxon>
        <taxon>Hologalegina</taxon>
        <taxon>IRL clade</taxon>
        <taxon>Trifolieae</taxon>
        <taxon>Trifolium</taxon>
    </lineage>
</organism>
<dbReference type="EMBL" id="LXQA010615112">
    <property type="protein sequence ID" value="MCI62218.1"/>
    <property type="molecule type" value="Genomic_DNA"/>
</dbReference>
<sequence>EHEDHLRRTAPSLHLESYRKEKPPLGDCCARPFATTGGG</sequence>
<evidence type="ECO:0000313" key="1">
    <source>
        <dbReference type="EMBL" id="MCI62218.1"/>
    </source>
</evidence>
<comment type="caution">
    <text evidence="1">The sequence shown here is derived from an EMBL/GenBank/DDBJ whole genome shotgun (WGS) entry which is preliminary data.</text>
</comment>
<keyword evidence="2" id="KW-1185">Reference proteome</keyword>
<dbReference type="Proteomes" id="UP000265520">
    <property type="component" value="Unassembled WGS sequence"/>
</dbReference>
<reference evidence="1 2" key="1">
    <citation type="journal article" date="2018" name="Front. Plant Sci.">
        <title>Red Clover (Trifolium pratense) and Zigzag Clover (T. medium) - A Picture of Genomic Similarities and Differences.</title>
        <authorList>
            <person name="Dluhosova J."/>
            <person name="Istvanek J."/>
            <person name="Nedelnik J."/>
            <person name="Repkova J."/>
        </authorList>
    </citation>
    <scope>NUCLEOTIDE SEQUENCE [LARGE SCALE GENOMIC DNA]</scope>
    <source>
        <strain evidence="2">cv. 10/8</strain>
        <tissue evidence="1">Leaf</tissue>
    </source>
</reference>
<evidence type="ECO:0000313" key="2">
    <source>
        <dbReference type="Proteomes" id="UP000265520"/>
    </source>
</evidence>
<accession>A0A392TMR8</accession>
<dbReference type="AlphaFoldDB" id="A0A392TMR8"/>
<name>A0A392TMR8_9FABA</name>
<proteinExistence type="predicted"/>